<proteinExistence type="predicted"/>
<organism evidence="1 2">
    <name type="scientific">Catharanthus roseus</name>
    <name type="common">Madagascar periwinkle</name>
    <name type="synonym">Vinca rosea</name>
    <dbReference type="NCBI Taxonomy" id="4058"/>
    <lineage>
        <taxon>Eukaryota</taxon>
        <taxon>Viridiplantae</taxon>
        <taxon>Streptophyta</taxon>
        <taxon>Embryophyta</taxon>
        <taxon>Tracheophyta</taxon>
        <taxon>Spermatophyta</taxon>
        <taxon>Magnoliopsida</taxon>
        <taxon>eudicotyledons</taxon>
        <taxon>Gunneridae</taxon>
        <taxon>Pentapetalae</taxon>
        <taxon>asterids</taxon>
        <taxon>lamiids</taxon>
        <taxon>Gentianales</taxon>
        <taxon>Apocynaceae</taxon>
        <taxon>Rauvolfioideae</taxon>
        <taxon>Vinceae</taxon>
        <taxon>Catharanthinae</taxon>
        <taxon>Catharanthus</taxon>
    </lineage>
</organism>
<evidence type="ECO:0000313" key="2">
    <source>
        <dbReference type="Proteomes" id="UP001060085"/>
    </source>
</evidence>
<dbReference type="Proteomes" id="UP001060085">
    <property type="component" value="Linkage Group LG04"/>
</dbReference>
<gene>
    <name evidence="1" type="ORF">M9H77_16098</name>
</gene>
<comment type="caution">
    <text evidence="1">The sequence shown here is derived from an EMBL/GenBank/DDBJ whole genome shotgun (WGS) entry which is preliminary data.</text>
</comment>
<accession>A0ACC0B0K5</accession>
<evidence type="ECO:0000313" key="1">
    <source>
        <dbReference type="EMBL" id="KAI5666245.1"/>
    </source>
</evidence>
<dbReference type="EMBL" id="CM044704">
    <property type="protein sequence ID" value="KAI5666245.1"/>
    <property type="molecule type" value="Genomic_DNA"/>
</dbReference>
<name>A0ACC0B0K5_CATRO</name>
<keyword evidence="2" id="KW-1185">Reference proteome</keyword>
<protein>
    <submittedName>
        <fullName evidence="1">Uncharacterized protein</fullName>
    </submittedName>
</protein>
<sequence>MSAAPSTAALKPSMDGHDSVNLPESSELTSPPTAEIASTGEKRKREDDPEPTPAPEQKQHPLWKTSLCSYFRRSNGLCSHGETCRFAHGESELRIRPDNTWDPTSERSKKIARKEEELSESVKEQETGGDGVMMTEVFAEGENGGSSAAEAELTKCLVNLPMRWTSDNLRSFLREHGIKFKSAKKKKGMMVGFLSFENATQLKSASEELEGKSVGNKTLKVADVIPRAFEKKDRVALPAAQATEQAGKTASVSENADVHESLNISEDGEPMDDNSVPKSADLNSRRVRDVVTPLAHMTYPDQLEHKKTSLMQTLKRLTRNARKACPTGVPLPEWVHKSREIGGLPCKLEGIIESPLVNGYRNKCEFSVGYSLQGKPTVGFLLGNFREGVTAVEEPMDCPNVSRISCRYAAIFQEFLQNSSFPIWNRLNNTGFWRQLTVREGRRPGKSTEVENSELTVSEVMLMVQVCTVGLDDKLVNDELQRLAQAFAAGASAESPSLPLTALVIQDHTGISNAAPADAPLRSLPIPKEDRNMELVDSCDIEGRIHDCISNLRFSISPTAFFQVNTLAAEKLYALAGDWAGLGPDTLLFDICCGTGTIGLTLAHRVGMVVGIEMNASAVSDAERNAKINGVKNCRFICAKAEDVMGSLLKEYLTLSAKHQESSEVEKDEKDIKISEVKLDSAKDAVEPDESSGQQEFRSLENGSAGTESQLCSTSESSTASLQQFKNIVAIVDPPRVGLHPTVTKALRTHPTLRRLVYISCNPDTLVANAIELCTPSTDKTEQGRQKNNRGWRNMSSAGLARHRTKSMPNSEPFKPIKAMAVDLFPHTPHCELVMLLER</sequence>
<reference evidence="2" key="1">
    <citation type="journal article" date="2023" name="Nat. Plants">
        <title>Single-cell RNA sequencing provides a high-resolution roadmap for understanding the multicellular compartmentation of specialized metabolism.</title>
        <authorList>
            <person name="Sun S."/>
            <person name="Shen X."/>
            <person name="Li Y."/>
            <person name="Li Y."/>
            <person name="Wang S."/>
            <person name="Li R."/>
            <person name="Zhang H."/>
            <person name="Shen G."/>
            <person name="Guo B."/>
            <person name="Wei J."/>
            <person name="Xu J."/>
            <person name="St-Pierre B."/>
            <person name="Chen S."/>
            <person name="Sun C."/>
        </authorList>
    </citation>
    <scope>NUCLEOTIDE SEQUENCE [LARGE SCALE GENOMIC DNA]</scope>
</reference>